<dbReference type="GeneID" id="62641045"/>
<keyword evidence="7" id="KW-1185">Reference proteome</keyword>
<proteinExistence type="predicted"/>
<reference evidence="4 7" key="1">
    <citation type="submission" date="2021-01" db="EMBL/GenBank/DDBJ databases">
        <title>Diatom-associated Roseobacters Show Island Model of Population Structure.</title>
        <authorList>
            <person name="Qu L."/>
            <person name="Feng X."/>
            <person name="Chen Y."/>
            <person name="Li L."/>
            <person name="Wang X."/>
            <person name="Hu Z."/>
            <person name="Wang H."/>
            <person name="Luo H."/>
        </authorList>
    </citation>
    <scope>NUCLEOTIDE SEQUENCE</scope>
    <source>
        <strain evidence="5 7">CC28-63</strain>
        <strain evidence="4">CC28-69</strain>
    </source>
</reference>
<dbReference type="SUPFAM" id="SSF52833">
    <property type="entry name" value="Thioredoxin-like"/>
    <property type="match status" value="1"/>
</dbReference>
<name>A0A9Q2S0G0_9RHOB</name>
<dbReference type="SFLD" id="SFLDG00358">
    <property type="entry name" value="Main_(cytGST)"/>
    <property type="match status" value="1"/>
</dbReference>
<gene>
    <name evidence="4" type="ORF">JQX41_03260</name>
    <name evidence="5" type="ORF">JQX48_03260</name>
</gene>
<dbReference type="EMBL" id="JAFBXF010000002">
    <property type="protein sequence ID" value="MBM2415976.1"/>
    <property type="molecule type" value="Genomic_DNA"/>
</dbReference>
<dbReference type="InterPro" id="IPR036282">
    <property type="entry name" value="Glutathione-S-Trfase_C_sf"/>
</dbReference>
<accession>A0A9Q2S0G0</accession>
<dbReference type="InterPro" id="IPR004045">
    <property type="entry name" value="Glutathione_S-Trfase_N"/>
</dbReference>
<dbReference type="PROSITE" id="PS50405">
    <property type="entry name" value="GST_CTER"/>
    <property type="match status" value="1"/>
</dbReference>
<evidence type="ECO:0000313" key="5">
    <source>
        <dbReference type="EMBL" id="MBM2415976.1"/>
    </source>
</evidence>
<dbReference type="OrthoDB" id="7583243at2"/>
<dbReference type="PANTHER" id="PTHR44051">
    <property type="entry name" value="GLUTATHIONE S-TRANSFERASE-RELATED"/>
    <property type="match status" value="1"/>
</dbReference>
<dbReference type="InterPro" id="IPR036249">
    <property type="entry name" value="Thioredoxin-like_sf"/>
</dbReference>
<feature type="region of interest" description="Disordered" evidence="1">
    <location>
        <begin position="205"/>
        <end position="231"/>
    </location>
</feature>
<dbReference type="Pfam" id="PF13409">
    <property type="entry name" value="GST_N_2"/>
    <property type="match status" value="1"/>
</dbReference>
<dbReference type="SUPFAM" id="SSF47616">
    <property type="entry name" value="GST C-terminal domain-like"/>
    <property type="match status" value="1"/>
</dbReference>
<feature type="domain" description="GST N-terminal" evidence="2">
    <location>
        <begin position="1"/>
        <end position="81"/>
    </location>
</feature>
<dbReference type="AlphaFoldDB" id="A0A9Q2S0G0"/>
<dbReference type="Proteomes" id="UP000755667">
    <property type="component" value="Unassembled WGS sequence"/>
</dbReference>
<feature type="domain" description="GST C-terminal" evidence="3">
    <location>
        <begin position="88"/>
        <end position="226"/>
    </location>
</feature>
<dbReference type="EMBL" id="JAFBXE010000002">
    <property type="protein sequence ID" value="MBM2411309.1"/>
    <property type="molecule type" value="Genomic_DNA"/>
</dbReference>
<dbReference type="PROSITE" id="PS50404">
    <property type="entry name" value="GST_NTER"/>
    <property type="match status" value="1"/>
</dbReference>
<evidence type="ECO:0000313" key="4">
    <source>
        <dbReference type="EMBL" id="MBM2411309.1"/>
    </source>
</evidence>
<organism evidence="4 6">
    <name type="scientific">Marivita cryptomonadis</name>
    <dbReference type="NCBI Taxonomy" id="505252"/>
    <lineage>
        <taxon>Bacteria</taxon>
        <taxon>Pseudomonadati</taxon>
        <taxon>Pseudomonadota</taxon>
        <taxon>Alphaproteobacteria</taxon>
        <taxon>Rhodobacterales</taxon>
        <taxon>Roseobacteraceae</taxon>
        <taxon>Marivita</taxon>
    </lineage>
</organism>
<comment type="caution">
    <text evidence="4">The sequence shown here is derived from an EMBL/GenBank/DDBJ whole genome shotgun (WGS) entry which is preliminary data.</text>
</comment>
<dbReference type="InterPro" id="IPR040079">
    <property type="entry name" value="Glutathione_S-Trfase"/>
</dbReference>
<dbReference type="Gene3D" id="1.20.1050.10">
    <property type="match status" value="1"/>
</dbReference>
<dbReference type="InterPro" id="IPR010987">
    <property type="entry name" value="Glutathione-S-Trfase_C-like"/>
</dbReference>
<evidence type="ECO:0000259" key="3">
    <source>
        <dbReference type="PROSITE" id="PS50405"/>
    </source>
</evidence>
<evidence type="ECO:0000313" key="6">
    <source>
        <dbReference type="Proteomes" id="UP000755667"/>
    </source>
</evidence>
<dbReference type="PANTHER" id="PTHR44051:SF8">
    <property type="entry name" value="GLUTATHIONE S-TRANSFERASE GSTA"/>
    <property type="match status" value="1"/>
</dbReference>
<dbReference type="Gene3D" id="3.40.30.10">
    <property type="entry name" value="Glutaredoxin"/>
    <property type="match status" value="1"/>
</dbReference>
<dbReference type="CDD" id="cd03057">
    <property type="entry name" value="GST_N_Beta"/>
    <property type="match status" value="1"/>
</dbReference>
<evidence type="ECO:0000259" key="2">
    <source>
        <dbReference type="PROSITE" id="PS50404"/>
    </source>
</evidence>
<protein>
    <submittedName>
        <fullName evidence="4">Glutathione S-transferase family protein</fullName>
    </submittedName>
</protein>
<dbReference type="SFLD" id="SFLDS00019">
    <property type="entry name" value="Glutathione_Transferase_(cytos"/>
    <property type="match status" value="1"/>
</dbReference>
<dbReference type="Proteomes" id="UP000809440">
    <property type="component" value="Unassembled WGS sequence"/>
</dbReference>
<sequence>MSYVLHYAPDNASLVVRLVLEEMRLPYRTALVDRSRSAQHGATYKRMNPVGRIPALETPHGPVFETAAICLWLADRHREVVTLSPDLSDPARGPFLSWVFYLSNTVHAEMRTLFYPALIAGPDPRQQAVARQQVQTSLATHFDLLNSQYAPANKALTICDLYLAVLLRWPALYPVDADRSWFDVSLWPNLHALAQRIEARDSVRAAATAEGLGPSPFSNPQPATPPEGSAL</sequence>
<dbReference type="RefSeq" id="WP_085629298.1">
    <property type="nucleotide sequence ID" value="NZ_JAFBWU010000002.1"/>
</dbReference>
<evidence type="ECO:0000313" key="7">
    <source>
        <dbReference type="Proteomes" id="UP000809440"/>
    </source>
</evidence>
<evidence type="ECO:0000256" key="1">
    <source>
        <dbReference type="SAM" id="MobiDB-lite"/>
    </source>
</evidence>